<comment type="caution">
    <text evidence="1">The sequence shown here is derived from an EMBL/GenBank/DDBJ whole genome shotgun (WGS) entry which is preliminary data.</text>
</comment>
<keyword evidence="2" id="KW-1185">Reference proteome</keyword>
<name>A0ABV1FD67_9FIRM</name>
<reference evidence="1 2" key="1">
    <citation type="submission" date="2024-03" db="EMBL/GenBank/DDBJ databases">
        <title>Human intestinal bacterial collection.</title>
        <authorList>
            <person name="Pauvert C."/>
            <person name="Hitch T.C.A."/>
            <person name="Clavel T."/>
        </authorList>
    </citation>
    <scope>NUCLEOTIDE SEQUENCE [LARGE SCALE GENOMIC DNA]</scope>
    <source>
        <strain evidence="1 2">CLA-AA-H132</strain>
    </source>
</reference>
<dbReference type="RefSeq" id="WP_349163485.1">
    <property type="nucleotide sequence ID" value="NZ_JBBMFE010000001.1"/>
</dbReference>
<sequence>MKNEVMDNMEYLMQELHREWARSGPSRISCTLQSAEVSEVQGALARQVEKQQLLLEREELTFQKSVQLLRMNYILLRLAKKMKAEQAQKSKDNDSGDLGLLLDEEEEQALSALMRNGKKEE</sequence>
<gene>
    <name evidence="1" type="ORF">WMO29_01720</name>
</gene>
<accession>A0ABV1FD67</accession>
<proteinExistence type="predicted"/>
<evidence type="ECO:0000313" key="2">
    <source>
        <dbReference type="Proteomes" id="UP001438008"/>
    </source>
</evidence>
<dbReference type="EMBL" id="JBBMFE010000001">
    <property type="protein sequence ID" value="MEQ2471221.1"/>
    <property type="molecule type" value="Genomic_DNA"/>
</dbReference>
<evidence type="ECO:0000313" key="1">
    <source>
        <dbReference type="EMBL" id="MEQ2471221.1"/>
    </source>
</evidence>
<protein>
    <submittedName>
        <fullName evidence="1">Uncharacterized protein</fullName>
    </submittedName>
</protein>
<dbReference type="Proteomes" id="UP001438008">
    <property type="component" value="Unassembled WGS sequence"/>
</dbReference>
<organism evidence="1 2">
    <name type="scientific">Laedolimicola intestinihominis</name>
    <dbReference type="NCBI Taxonomy" id="3133166"/>
    <lineage>
        <taxon>Bacteria</taxon>
        <taxon>Bacillati</taxon>
        <taxon>Bacillota</taxon>
        <taxon>Clostridia</taxon>
        <taxon>Lachnospirales</taxon>
        <taxon>Lachnospiraceae</taxon>
        <taxon>Laedolimicola</taxon>
    </lineage>
</organism>